<protein>
    <recommendedName>
        <fullName evidence="2">HNH nuclease domain-containing protein</fullName>
    </recommendedName>
</protein>
<gene>
    <name evidence="3" type="ORF">PVAG01_04180</name>
</gene>
<proteinExistence type="predicted"/>
<organism evidence="3 4">
    <name type="scientific">Phlyctema vagabunda</name>
    <dbReference type="NCBI Taxonomy" id="108571"/>
    <lineage>
        <taxon>Eukaryota</taxon>
        <taxon>Fungi</taxon>
        <taxon>Dikarya</taxon>
        <taxon>Ascomycota</taxon>
        <taxon>Pezizomycotina</taxon>
        <taxon>Leotiomycetes</taxon>
        <taxon>Helotiales</taxon>
        <taxon>Dermateaceae</taxon>
        <taxon>Phlyctema</taxon>
    </lineage>
</organism>
<reference evidence="3 4" key="1">
    <citation type="submission" date="2024-06" db="EMBL/GenBank/DDBJ databases">
        <title>Complete genome of Phlyctema vagabunda strain 19-DSS-EL-015.</title>
        <authorList>
            <person name="Fiorenzani C."/>
        </authorList>
    </citation>
    <scope>NUCLEOTIDE SEQUENCE [LARGE SCALE GENOMIC DNA]</scope>
    <source>
        <strain evidence="3 4">19-DSS-EL-015</strain>
    </source>
</reference>
<keyword evidence="4" id="KW-1185">Reference proteome</keyword>
<dbReference type="Pfam" id="PF13391">
    <property type="entry name" value="HNH_2"/>
    <property type="match status" value="1"/>
</dbReference>
<dbReference type="InterPro" id="IPR003615">
    <property type="entry name" value="HNH_nuc"/>
</dbReference>
<evidence type="ECO:0000313" key="4">
    <source>
        <dbReference type="Proteomes" id="UP001629113"/>
    </source>
</evidence>
<feature type="domain" description="HNH nuclease" evidence="2">
    <location>
        <begin position="128"/>
        <end position="180"/>
    </location>
</feature>
<feature type="region of interest" description="Disordered" evidence="1">
    <location>
        <begin position="321"/>
        <end position="351"/>
    </location>
</feature>
<sequence>MQRSSINLLHEAFQQGSLTHERYLDDLHFLLSQQDKLFAGDVILHRQRKTIQESLELAILDATSEEQKGNSVFADLFCQLLTFNNKPRGNEQKNFRNRLIKHYGCQREVDGLQQIWCPVMRYFASAADMKAAHIVPYRLGYETMGDIFNGDGKAMMWSLGNGLMMSSKMEKLFDRHIFCLLPVKKTGEEDGWKLVLVNEQYRQEPVTPSCVLNDYDGKELVFCNDARPQKRFLYLHYFVCIHKAMREKQKGWENLQRNARSNLIWATPGPYLRASMLKKLALTIGEVEFASELVIGCDLGIPNLPSEAEDIGLKGLVSALAGSQKEDDREEDEDNDDDDDDAQESDDNDEP</sequence>
<name>A0ABR4PNL1_9HELO</name>
<dbReference type="EMBL" id="JBFCZG010000003">
    <property type="protein sequence ID" value="KAL3424899.1"/>
    <property type="molecule type" value="Genomic_DNA"/>
</dbReference>
<evidence type="ECO:0000259" key="2">
    <source>
        <dbReference type="Pfam" id="PF13391"/>
    </source>
</evidence>
<comment type="caution">
    <text evidence="3">The sequence shown here is derived from an EMBL/GenBank/DDBJ whole genome shotgun (WGS) entry which is preliminary data.</text>
</comment>
<feature type="compositionally biased region" description="Acidic residues" evidence="1">
    <location>
        <begin position="328"/>
        <end position="351"/>
    </location>
</feature>
<accession>A0ABR4PNL1</accession>
<evidence type="ECO:0000313" key="3">
    <source>
        <dbReference type="EMBL" id="KAL3424899.1"/>
    </source>
</evidence>
<evidence type="ECO:0000256" key="1">
    <source>
        <dbReference type="SAM" id="MobiDB-lite"/>
    </source>
</evidence>
<dbReference type="Proteomes" id="UP001629113">
    <property type="component" value="Unassembled WGS sequence"/>
</dbReference>